<protein>
    <recommendedName>
        <fullName evidence="3">Methyltransferase domain</fullName>
    </recommendedName>
</protein>
<dbReference type="EMBL" id="JADBEO010000002">
    <property type="protein sequence ID" value="MDR4305208.1"/>
    <property type="molecule type" value="Genomic_DNA"/>
</dbReference>
<keyword evidence="2" id="KW-1185">Reference proteome</keyword>
<evidence type="ECO:0008006" key="3">
    <source>
        <dbReference type="Google" id="ProtNLM"/>
    </source>
</evidence>
<sequence>MNDIVHFVKDNGVRLPVSDDFLLPYLNPTSPGTNYWDSPPPGTASERQRGRVLLQVHQVVDLMRRAGVETRGKSLLDIGTGNGMIPRLLLEFTDLGSAWGIDPFLDGEHKSSWQVHDRDELFVELVEFIKKQCPERFEFERYAHLMGDQHFSIRPAVAPYSQESGKPFRFAKVGGHDVHELGEKFDIFYAKAIDHISDWAGIFESVAASSNPGAVFIIKHFSFFSFLGPHRYSSTNIPWGHLLLTDDEYRRFAKEFHADRAEQMIEFYFEGLAYPRTPMSRLVKTALDHGYLLQLVVNEPLRNVAEFYSLTRSVENFWGLVAENWPDVSAEELFSGRYHMIFRKMD</sequence>
<evidence type="ECO:0000313" key="2">
    <source>
        <dbReference type="Proteomes" id="UP001181622"/>
    </source>
</evidence>
<name>A0ABU1DAR1_9HYPH</name>
<comment type="caution">
    <text evidence="1">The sequence shown here is derived from an EMBL/GenBank/DDBJ whole genome shotgun (WGS) entry which is preliminary data.</text>
</comment>
<dbReference type="SUPFAM" id="SSF53335">
    <property type="entry name" value="S-adenosyl-L-methionine-dependent methyltransferases"/>
    <property type="match status" value="1"/>
</dbReference>
<dbReference type="RefSeq" id="WP_309388261.1">
    <property type="nucleotide sequence ID" value="NZ_JADBEO010000002.1"/>
</dbReference>
<evidence type="ECO:0000313" key="1">
    <source>
        <dbReference type="EMBL" id="MDR4305208.1"/>
    </source>
</evidence>
<organism evidence="1 2">
    <name type="scientific">Chelatococcus sambhunathii</name>
    <dbReference type="NCBI Taxonomy" id="363953"/>
    <lineage>
        <taxon>Bacteria</taxon>
        <taxon>Pseudomonadati</taxon>
        <taxon>Pseudomonadota</taxon>
        <taxon>Alphaproteobacteria</taxon>
        <taxon>Hyphomicrobiales</taxon>
        <taxon>Chelatococcaceae</taxon>
        <taxon>Chelatococcus</taxon>
    </lineage>
</organism>
<accession>A0ABU1DAR1</accession>
<dbReference type="InterPro" id="IPR029063">
    <property type="entry name" value="SAM-dependent_MTases_sf"/>
</dbReference>
<dbReference type="Gene3D" id="3.40.50.150">
    <property type="entry name" value="Vaccinia Virus protein VP39"/>
    <property type="match status" value="1"/>
</dbReference>
<reference evidence="1" key="1">
    <citation type="submission" date="2020-10" db="EMBL/GenBank/DDBJ databases">
        <authorList>
            <person name="Abbas A."/>
            <person name="Razzaq R."/>
            <person name="Waqas M."/>
            <person name="Abbas N."/>
            <person name="Nielsen T.K."/>
            <person name="Hansen L.H."/>
            <person name="Hussain S."/>
            <person name="Shahid M."/>
        </authorList>
    </citation>
    <scope>NUCLEOTIDE SEQUENCE</scope>
    <source>
        <strain evidence="1">S14</strain>
    </source>
</reference>
<proteinExistence type="predicted"/>
<dbReference type="Proteomes" id="UP001181622">
    <property type="component" value="Unassembled WGS sequence"/>
</dbReference>
<dbReference type="Pfam" id="PF13489">
    <property type="entry name" value="Methyltransf_23"/>
    <property type="match status" value="1"/>
</dbReference>
<gene>
    <name evidence="1" type="ORF">IHQ68_01020</name>
</gene>